<protein>
    <submittedName>
        <fullName evidence="1">Uncharacterized protein</fullName>
    </submittedName>
</protein>
<dbReference type="Proteomes" id="UP000199492">
    <property type="component" value="Unassembled WGS sequence"/>
</dbReference>
<evidence type="ECO:0000313" key="2">
    <source>
        <dbReference type="Proteomes" id="UP000199492"/>
    </source>
</evidence>
<evidence type="ECO:0000313" key="1">
    <source>
        <dbReference type="EMBL" id="SDI27490.1"/>
    </source>
</evidence>
<organism evidence="1 2">
    <name type="scientific">Winogradskyella thalassocola</name>
    <dbReference type="NCBI Taxonomy" id="262004"/>
    <lineage>
        <taxon>Bacteria</taxon>
        <taxon>Pseudomonadati</taxon>
        <taxon>Bacteroidota</taxon>
        <taxon>Flavobacteriia</taxon>
        <taxon>Flavobacteriales</taxon>
        <taxon>Flavobacteriaceae</taxon>
        <taxon>Winogradskyella</taxon>
    </lineage>
</organism>
<reference evidence="2" key="1">
    <citation type="submission" date="2016-10" db="EMBL/GenBank/DDBJ databases">
        <authorList>
            <person name="Varghese N."/>
            <person name="Submissions S."/>
        </authorList>
    </citation>
    <scope>NUCLEOTIDE SEQUENCE [LARGE SCALE GENOMIC DNA]</scope>
    <source>
        <strain evidence="2">DSM 15363</strain>
    </source>
</reference>
<dbReference type="AlphaFoldDB" id="A0A1G8JA14"/>
<dbReference type="OrthoDB" id="898678at2"/>
<dbReference type="STRING" id="262004.SAMN04489796_1097"/>
<name>A0A1G8JA14_9FLAO</name>
<sequence length="1266" mass="148202">MLSIWDTIYEDKNKLWISLSISQLRSPLEKENIIHILPADVKTYFYSSFPSIKYLFTKHHNKIEIFHNSFKEFITKKVKLFIKDCNDNIASFCENNLDNEYSIENCLHHYALSNTPEKALKSCNQKWADKLTLNHIEPDIVLLDIKNTINLSLKLEQTTELIRLLLLLQRIEFRYDYILYEYAQNIALALIANEDYQHALKYIVRRNILLVSNDQAIIFLQLLYEAEAYKEANVLLEAIDARFRKEIESEFKSGKGVSMDFFTMKANSLVLSTNENSEKGYRQYMAFSKFLQSLGSNDDFDSEQTTTGVTLMREVTTGWHQAYLMRAKNIHINSVEVSKFSGNPLNSRWAKMIALSKYIYDYELNRYNSNYHDKNDSHLEIVADIEYLILNHGYINDKVEVILLVKSLLKDSKNTSLVTKLIKNYFDFEMDENNIRNDNGVDFNYAAYINIAFKSKCKGYINDDNAFPEIKKRWSKNGWELYLKSIIVLIHFLEGKAYNLKAKNDSDDFQLIKEQLNLIRESINFSFEERSNWNRSYQLPEAIFPLLYTKLIHLYYHFNSNELDSFIEEIKQKSIDQLGLFSEGYREVFHEIVKELLLLNYETDKIQPIVQLWEQHILKGVQNRWERTEELLKISEIYALLGKKFEFNNTFQEVLNTSMGPTWYKEAQLDLINSTLSYLKSDSSSLNKYVKDYASLLDYASGEMTFQRYVRTEKESFINSLIANGRLDSALEYFKQEILPSPELLINNAEQNTFDAPTIGDGYNLGARNFVEQRGVLKILENIEDVSPYLKWALCEIFTINDDNFRYITYYGEKIAEVLNEIEILDNSHIENVIINLSKIIADKELNDDDRRALLNELYVGLTTSNRTRLKSHLVSKGIIWESKNQEDKITEEQPLEKNKEITDFEKFNNSINSTKENRQQLIKTGINSFEKEKISIWYNNWSGEHSKSKENIKSLLETDTEIIQTLSHEILKFNETPWLVSKEVIWFLEGKISKSQIEDIYKIVNNHFHYIIRPDTSVKEKYFWLDKENEKISNNSQIIDFLIWLLNHPFTDIRKKTFNNLVELGKFLGEEVIIKLLNTSSSKTPLLSTKMSSYVLKKISEEYPEIIKKTLETNSSYVIQIATISHFTIKYNFIAIANNIKEIGYKELAVELNKTIPDIPFKTGDIFLEEEFLLPIAPIIDELNNKEVLNGGFCKILVSKVIEYCSPLNTIDLVKSDKYLRRSFHDETQYRGRYNDTLNHALNEAITSVVYKNNMKTIHEILNND</sequence>
<accession>A0A1G8JA14</accession>
<proteinExistence type="predicted"/>
<dbReference type="RefSeq" id="WP_092469978.1">
    <property type="nucleotide sequence ID" value="NZ_FNCZ01000009.1"/>
</dbReference>
<dbReference type="EMBL" id="FNCZ01000009">
    <property type="protein sequence ID" value="SDI27490.1"/>
    <property type="molecule type" value="Genomic_DNA"/>
</dbReference>
<gene>
    <name evidence="1" type="ORF">SAMN04489796_1097</name>
</gene>
<keyword evidence="2" id="KW-1185">Reference proteome</keyword>